<proteinExistence type="predicted"/>
<evidence type="ECO:0000313" key="1">
    <source>
        <dbReference type="EMBL" id="TFZ81271.1"/>
    </source>
</evidence>
<evidence type="ECO:0000313" key="2">
    <source>
        <dbReference type="Proteomes" id="UP000297890"/>
    </source>
</evidence>
<dbReference type="AlphaFoldDB" id="A0A4Z0F4Q6"/>
<evidence type="ECO:0008006" key="3">
    <source>
        <dbReference type="Google" id="ProtNLM"/>
    </source>
</evidence>
<gene>
    <name evidence="1" type="ORF">E4680_13115</name>
</gene>
<name>A0A4Z0F4Q6_9GAMM</name>
<organism evidence="1 2">
    <name type="scientific">Candidatus Macondimonas diazotrophica</name>
    <dbReference type="NCBI Taxonomy" id="2305248"/>
    <lineage>
        <taxon>Bacteria</taxon>
        <taxon>Pseudomonadati</taxon>
        <taxon>Pseudomonadota</taxon>
        <taxon>Gammaproteobacteria</taxon>
        <taxon>Chromatiales</taxon>
        <taxon>Ectothiorhodospiraceae</taxon>
        <taxon>Candidatus Macondimonas</taxon>
    </lineage>
</organism>
<reference evidence="1 2" key="1">
    <citation type="journal article" date="2019" name="ISME J.">
        <title>Candidatus Macondimonas diazotrophica, a novel gammaproteobacterial genus dominating crude-oil-contaminated coastal sediments.</title>
        <authorList>
            <person name="Karthikeyan S."/>
            <person name="Konstantinidis K."/>
        </authorList>
    </citation>
    <scope>NUCLEOTIDE SEQUENCE [LARGE SCALE GENOMIC DNA]</scope>
    <source>
        <strain evidence="1 2">KTK01</strain>
    </source>
</reference>
<dbReference type="Proteomes" id="UP000297890">
    <property type="component" value="Unassembled WGS sequence"/>
</dbReference>
<keyword evidence="2" id="KW-1185">Reference proteome</keyword>
<dbReference type="RefSeq" id="WP_135282873.1">
    <property type="nucleotide sequence ID" value="NZ_SRIO01000031.1"/>
</dbReference>
<protein>
    <recommendedName>
        <fullName evidence="3">DNA-binding protein</fullName>
    </recommendedName>
</protein>
<dbReference type="EMBL" id="SRIO01000031">
    <property type="protein sequence ID" value="TFZ81271.1"/>
    <property type="molecule type" value="Genomic_DNA"/>
</dbReference>
<sequence length="66" mass="7881">MLKDQLFDVDQAVEHFKAWGILDANAKWVTNLWDRNDLPSVVVKKKRRVPRSQIDKFMERNIRRAS</sequence>
<accession>A0A4Z0F4Q6</accession>
<comment type="caution">
    <text evidence="1">The sequence shown here is derived from an EMBL/GenBank/DDBJ whole genome shotgun (WGS) entry which is preliminary data.</text>
</comment>